<dbReference type="EMBL" id="JBBNAG010000002">
    <property type="protein sequence ID" value="KAK9156896.1"/>
    <property type="molecule type" value="Genomic_DNA"/>
</dbReference>
<dbReference type="Proteomes" id="UP001419268">
    <property type="component" value="Unassembled WGS sequence"/>
</dbReference>
<evidence type="ECO:0000313" key="2">
    <source>
        <dbReference type="EMBL" id="KAK9156896.1"/>
    </source>
</evidence>
<accession>A0AAP0PY33</accession>
<reference evidence="2 3" key="1">
    <citation type="submission" date="2024-01" db="EMBL/GenBank/DDBJ databases">
        <title>Genome assemblies of Stephania.</title>
        <authorList>
            <person name="Yang L."/>
        </authorList>
    </citation>
    <scope>NUCLEOTIDE SEQUENCE [LARGE SCALE GENOMIC DNA]</scope>
    <source>
        <strain evidence="2">JXDWG</strain>
        <tissue evidence="2">Leaf</tissue>
    </source>
</reference>
<organism evidence="2 3">
    <name type="scientific">Stephania cephalantha</name>
    <dbReference type="NCBI Taxonomy" id="152367"/>
    <lineage>
        <taxon>Eukaryota</taxon>
        <taxon>Viridiplantae</taxon>
        <taxon>Streptophyta</taxon>
        <taxon>Embryophyta</taxon>
        <taxon>Tracheophyta</taxon>
        <taxon>Spermatophyta</taxon>
        <taxon>Magnoliopsida</taxon>
        <taxon>Ranunculales</taxon>
        <taxon>Menispermaceae</taxon>
        <taxon>Menispermoideae</taxon>
        <taxon>Cissampelideae</taxon>
        <taxon>Stephania</taxon>
    </lineage>
</organism>
<keyword evidence="3" id="KW-1185">Reference proteome</keyword>
<sequence>MDLPKKECTVESAKKMASDVVNFLSGRIFPSTTTTTTTATITSTPAGLSKESQHDNTTTQSRSSDVPRLDAPSPKRMHGNEY</sequence>
<evidence type="ECO:0000256" key="1">
    <source>
        <dbReference type="SAM" id="MobiDB-lite"/>
    </source>
</evidence>
<feature type="compositionally biased region" description="Low complexity" evidence="1">
    <location>
        <begin position="31"/>
        <end position="46"/>
    </location>
</feature>
<evidence type="ECO:0000313" key="3">
    <source>
        <dbReference type="Proteomes" id="UP001419268"/>
    </source>
</evidence>
<dbReference type="AlphaFoldDB" id="A0AAP0PY33"/>
<comment type="caution">
    <text evidence="2">The sequence shown here is derived from an EMBL/GenBank/DDBJ whole genome shotgun (WGS) entry which is preliminary data.</text>
</comment>
<feature type="compositionally biased region" description="Polar residues" evidence="1">
    <location>
        <begin position="55"/>
        <end position="64"/>
    </location>
</feature>
<protein>
    <submittedName>
        <fullName evidence="2">Uncharacterized protein</fullName>
    </submittedName>
</protein>
<proteinExistence type="predicted"/>
<name>A0AAP0PY33_9MAGN</name>
<feature type="region of interest" description="Disordered" evidence="1">
    <location>
        <begin position="31"/>
        <end position="82"/>
    </location>
</feature>
<gene>
    <name evidence="2" type="ORF">Scep_003470</name>
</gene>